<keyword evidence="3" id="KW-1185">Reference proteome</keyword>
<gene>
    <name evidence="2" type="ORF">GCM10007036_39550</name>
</gene>
<proteinExistence type="predicted"/>
<dbReference type="AlphaFoldDB" id="A0A917I9F8"/>
<reference evidence="2" key="2">
    <citation type="submission" date="2020-09" db="EMBL/GenBank/DDBJ databases">
        <authorList>
            <person name="Sun Q."/>
            <person name="Zhou Y."/>
        </authorList>
    </citation>
    <scope>NUCLEOTIDE SEQUENCE</scope>
    <source>
        <strain evidence="2">CGMCC 1.12214</strain>
    </source>
</reference>
<evidence type="ECO:0000256" key="1">
    <source>
        <dbReference type="SAM" id="MobiDB-lite"/>
    </source>
</evidence>
<dbReference type="RefSeq" id="WP_188519389.1">
    <property type="nucleotide sequence ID" value="NZ_BMES01000002.1"/>
</dbReference>
<comment type="caution">
    <text evidence="2">The sequence shown here is derived from an EMBL/GenBank/DDBJ whole genome shotgun (WGS) entry which is preliminary data.</text>
</comment>
<reference evidence="2" key="1">
    <citation type="journal article" date="2014" name="Int. J. Syst. Evol. Microbiol.">
        <title>Complete genome sequence of Corynebacterium casei LMG S-19264T (=DSM 44701T), isolated from a smear-ripened cheese.</title>
        <authorList>
            <consortium name="US DOE Joint Genome Institute (JGI-PGF)"/>
            <person name="Walter F."/>
            <person name="Albersmeier A."/>
            <person name="Kalinowski J."/>
            <person name="Ruckert C."/>
        </authorList>
    </citation>
    <scope>NUCLEOTIDE SEQUENCE</scope>
    <source>
        <strain evidence="2">CGMCC 1.12214</strain>
    </source>
</reference>
<evidence type="ECO:0000313" key="3">
    <source>
        <dbReference type="Proteomes" id="UP000603912"/>
    </source>
</evidence>
<dbReference type="EMBL" id="BMES01000002">
    <property type="protein sequence ID" value="GGH29552.1"/>
    <property type="molecule type" value="Genomic_DNA"/>
</dbReference>
<organism evidence="2 3">
    <name type="scientific">Alsobacter metallidurans</name>
    <dbReference type="NCBI Taxonomy" id="340221"/>
    <lineage>
        <taxon>Bacteria</taxon>
        <taxon>Pseudomonadati</taxon>
        <taxon>Pseudomonadota</taxon>
        <taxon>Alphaproteobacteria</taxon>
        <taxon>Hyphomicrobiales</taxon>
        <taxon>Alsobacteraceae</taxon>
        <taxon>Alsobacter</taxon>
    </lineage>
</organism>
<protein>
    <submittedName>
        <fullName evidence="2">Uncharacterized protein</fullName>
    </submittedName>
</protein>
<name>A0A917I9F8_9HYPH</name>
<feature type="region of interest" description="Disordered" evidence="1">
    <location>
        <begin position="1"/>
        <end position="23"/>
    </location>
</feature>
<dbReference type="Proteomes" id="UP000603912">
    <property type="component" value="Unassembled WGS sequence"/>
</dbReference>
<evidence type="ECO:0000313" key="2">
    <source>
        <dbReference type="EMBL" id="GGH29552.1"/>
    </source>
</evidence>
<sequence length="90" mass="9736">MAPSSPGDLDGKATQSRYPAPDDATLETLRRQQEAVLKTLFGEALNQRQIAEMQLSLSVQAANCEILHRFALNNADEPAFMFGATAGQLS</sequence>
<accession>A0A917I9F8</accession>